<name>L7FH77_STRT8</name>
<accession>L7FH77</accession>
<evidence type="ECO:0000313" key="2">
    <source>
        <dbReference type="EMBL" id="ELP70040.1"/>
    </source>
</evidence>
<gene>
    <name evidence="2" type="ORF">STRTUCAR8_08636</name>
</gene>
<keyword evidence="3" id="KW-1185">Reference proteome</keyword>
<dbReference type="PATRIC" id="fig|698760.3.peg.1308"/>
<comment type="caution">
    <text evidence="2">The sequence shown here is derived from an EMBL/GenBank/DDBJ whole genome shotgun (WGS) entry which is preliminary data.</text>
</comment>
<feature type="region of interest" description="Disordered" evidence="1">
    <location>
        <begin position="31"/>
        <end position="53"/>
    </location>
</feature>
<evidence type="ECO:0000313" key="3">
    <source>
        <dbReference type="Proteomes" id="UP000010931"/>
    </source>
</evidence>
<feature type="compositionally biased region" description="Basic and acidic residues" evidence="1">
    <location>
        <begin position="44"/>
        <end position="53"/>
    </location>
</feature>
<dbReference type="Proteomes" id="UP000010931">
    <property type="component" value="Unassembled WGS sequence"/>
</dbReference>
<dbReference type="AlphaFoldDB" id="L7FH77"/>
<evidence type="ECO:0000256" key="1">
    <source>
        <dbReference type="SAM" id="MobiDB-lite"/>
    </source>
</evidence>
<dbReference type="RefSeq" id="WP_006374666.1">
    <property type="nucleotide sequence ID" value="NZ_AEJB01000107.1"/>
</dbReference>
<sequence length="136" mass="15046">MADDIRKAVLTVASHARDAAECRELLAMLGVTPPKPKRKPGRPQVDHGHGDHRTYAKGCRCTRCRAANAERCRRQQERRISDPEAADRAGHGKASTYQNYNCRCRPCTEANSAKSLAYKAQRRERALLAEAGVASC</sequence>
<proteinExistence type="predicted"/>
<organism evidence="2 3">
    <name type="scientific">Streptomyces turgidiscabies (strain Car8)</name>
    <dbReference type="NCBI Taxonomy" id="698760"/>
    <lineage>
        <taxon>Bacteria</taxon>
        <taxon>Bacillati</taxon>
        <taxon>Actinomycetota</taxon>
        <taxon>Actinomycetes</taxon>
        <taxon>Kitasatosporales</taxon>
        <taxon>Streptomycetaceae</taxon>
        <taxon>Streptomyces</taxon>
    </lineage>
</organism>
<dbReference type="EMBL" id="AEJB01000107">
    <property type="protein sequence ID" value="ELP70040.1"/>
    <property type="molecule type" value="Genomic_DNA"/>
</dbReference>
<protein>
    <submittedName>
        <fullName evidence="2">Uncharacterized protein</fullName>
    </submittedName>
</protein>
<reference evidence="2 3" key="1">
    <citation type="journal article" date="2011" name="Plasmid">
        <title>Streptomyces turgidiscabies Car8 contains a modular pathogenicity island that shares virulence genes with other actinobacterial plant pathogens.</title>
        <authorList>
            <person name="Huguet-Tapia J.C."/>
            <person name="Badger J.H."/>
            <person name="Loria R."/>
            <person name="Pettis G.S."/>
        </authorList>
    </citation>
    <scope>NUCLEOTIDE SEQUENCE [LARGE SCALE GENOMIC DNA]</scope>
    <source>
        <strain evidence="2 3">Car8</strain>
    </source>
</reference>